<reference evidence="1" key="1">
    <citation type="submission" date="2024-02" db="EMBL/GenBank/DDBJ databases">
        <title>Metagenome Assembled Genome of Zalaria obscura JY119.</title>
        <authorList>
            <person name="Vighnesh L."/>
            <person name="Jagadeeshwari U."/>
            <person name="Venkata Ramana C."/>
            <person name="Sasikala C."/>
        </authorList>
    </citation>
    <scope>NUCLEOTIDE SEQUENCE</scope>
    <source>
        <strain evidence="1">JY119</strain>
    </source>
</reference>
<evidence type="ECO:0000313" key="1">
    <source>
        <dbReference type="EMBL" id="KAK8198470.1"/>
    </source>
</evidence>
<comment type="caution">
    <text evidence="1">The sequence shown here is derived from an EMBL/GenBank/DDBJ whole genome shotgun (WGS) entry which is preliminary data.</text>
</comment>
<dbReference type="EMBL" id="JAMKPW020000040">
    <property type="protein sequence ID" value="KAK8198470.1"/>
    <property type="molecule type" value="Genomic_DNA"/>
</dbReference>
<protein>
    <submittedName>
        <fullName evidence="1">Uncharacterized protein</fullName>
    </submittedName>
</protein>
<keyword evidence="2" id="KW-1185">Reference proteome</keyword>
<organism evidence="1 2">
    <name type="scientific">Zalaria obscura</name>
    <dbReference type="NCBI Taxonomy" id="2024903"/>
    <lineage>
        <taxon>Eukaryota</taxon>
        <taxon>Fungi</taxon>
        <taxon>Dikarya</taxon>
        <taxon>Ascomycota</taxon>
        <taxon>Pezizomycotina</taxon>
        <taxon>Dothideomycetes</taxon>
        <taxon>Dothideomycetidae</taxon>
        <taxon>Dothideales</taxon>
        <taxon>Zalariaceae</taxon>
        <taxon>Zalaria</taxon>
    </lineage>
</organism>
<evidence type="ECO:0000313" key="2">
    <source>
        <dbReference type="Proteomes" id="UP001320706"/>
    </source>
</evidence>
<sequence>MSDPFTARHMCDNGLVLRTGVALSSADARSAALEQDPDSCLPLDGQSMYLDHVFPAHGWPHRESVDQTACWIRSLRLCLHGNLLLRSMVSALSQLLGCTDPQRPMQHRAPPSHHQCRLQHILRRDHDLHRPPHVYQVAVATSKESRAGLHIQPRALRHPFVYPEQVLLVHLPIRVHVDLLCGIDPVTGRKLSDGAATPGTSTSSTRGNDVESGLQRKMTSKLEYDIDTMALPEEPARVHSSWLRD</sequence>
<proteinExistence type="predicted"/>
<gene>
    <name evidence="1" type="ORF">M8818_006335</name>
</gene>
<accession>A0ACC3S5F6</accession>
<dbReference type="Proteomes" id="UP001320706">
    <property type="component" value="Unassembled WGS sequence"/>
</dbReference>
<name>A0ACC3S5F6_9PEZI</name>